<evidence type="ECO:0000313" key="2">
    <source>
        <dbReference type="EMBL" id="GFO03367.1"/>
    </source>
</evidence>
<evidence type="ECO:0000256" key="1">
    <source>
        <dbReference type="SAM" id="Phobius"/>
    </source>
</evidence>
<keyword evidence="1" id="KW-0472">Membrane</keyword>
<reference evidence="2 3" key="1">
    <citation type="journal article" date="2021" name="Elife">
        <title>Chloroplast acquisition without the gene transfer in kleptoplastic sea slugs, Plakobranchus ocellatus.</title>
        <authorList>
            <person name="Maeda T."/>
            <person name="Takahashi S."/>
            <person name="Yoshida T."/>
            <person name="Shimamura S."/>
            <person name="Takaki Y."/>
            <person name="Nagai Y."/>
            <person name="Toyoda A."/>
            <person name="Suzuki Y."/>
            <person name="Arimoto A."/>
            <person name="Ishii H."/>
            <person name="Satoh N."/>
            <person name="Nishiyama T."/>
            <person name="Hasebe M."/>
            <person name="Maruyama T."/>
            <person name="Minagawa J."/>
            <person name="Obokata J."/>
            <person name="Shigenobu S."/>
        </authorList>
    </citation>
    <scope>NUCLEOTIDE SEQUENCE [LARGE SCALE GENOMIC DNA]</scope>
</reference>
<dbReference type="Proteomes" id="UP000735302">
    <property type="component" value="Unassembled WGS sequence"/>
</dbReference>
<keyword evidence="1" id="KW-0812">Transmembrane</keyword>
<dbReference type="AlphaFoldDB" id="A0AAV4A7W1"/>
<comment type="caution">
    <text evidence="2">The sequence shown here is derived from an EMBL/GenBank/DDBJ whole genome shotgun (WGS) entry which is preliminary data.</text>
</comment>
<dbReference type="EMBL" id="BLXT01003724">
    <property type="protein sequence ID" value="GFO03367.1"/>
    <property type="molecule type" value="Genomic_DNA"/>
</dbReference>
<sequence length="140" mass="16405">MVHAKASHKVPPLKAYSALIGKESRAVGRDPHNGDRKLLGFTSGNPGKCFKKLYAVRYPRYRLIHHHLYCFLRHPYLIIIIIIIIADSSITAQRYYRYHHSHRHHSNYCGILRGVPTLWVPAFRGTNWCTQHQQFQIDQY</sequence>
<protein>
    <submittedName>
        <fullName evidence="2">Uncharacterized protein</fullName>
    </submittedName>
</protein>
<feature type="transmembrane region" description="Helical" evidence="1">
    <location>
        <begin position="76"/>
        <end position="96"/>
    </location>
</feature>
<name>A0AAV4A7W1_9GAST</name>
<evidence type="ECO:0000313" key="3">
    <source>
        <dbReference type="Proteomes" id="UP000735302"/>
    </source>
</evidence>
<accession>A0AAV4A7W1</accession>
<proteinExistence type="predicted"/>
<gene>
    <name evidence="2" type="ORF">PoB_002987200</name>
</gene>
<organism evidence="2 3">
    <name type="scientific">Plakobranchus ocellatus</name>
    <dbReference type="NCBI Taxonomy" id="259542"/>
    <lineage>
        <taxon>Eukaryota</taxon>
        <taxon>Metazoa</taxon>
        <taxon>Spiralia</taxon>
        <taxon>Lophotrochozoa</taxon>
        <taxon>Mollusca</taxon>
        <taxon>Gastropoda</taxon>
        <taxon>Heterobranchia</taxon>
        <taxon>Euthyneura</taxon>
        <taxon>Panpulmonata</taxon>
        <taxon>Sacoglossa</taxon>
        <taxon>Placobranchoidea</taxon>
        <taxon>Plakobranchidae</taxon>
        <taxon>Plakobranchus</taxon>
    </lineage>
</organism>
<keyword evidence="1" id="KW-1133">Transmembrane helix</keyword>
<keyword evidence="3" id="KW-1185">Reference proteome</keyword>